<dbReference type="PANTHER" id="PTHR31758:SF2">
    <property type="entry name" value="BTB_POZ DOMAIN-CONTAINING PROTEIN YLR108C"/>
    <property type="match status" value="1"/>
</dbReference>
<dbReference type="SUPFAM" id="SSF54695">
    <property type="entry name" value="POZ domain"/>
    <property type="match status" value="1"/>
</dbReference>
<dbReference type="OrthoDB" id="2370221at2759"/>
<proteinExistence type="predicted"/>
<dbReference type="Proteomes" id="UP000383932">
    <property type="component" value="Unassembled WGS sequence"/>
</dbReference>
<dbReference type="AlphaFoldDB" id="A0A5N5Q9U9"/>
<evidence type="ECO:0000313" key="1">
    <source>
        <dbReference type="EMBL" id="KAB5588201.1"/>
    </source>
</evidence>
<name>A0A5N5Q9U9_9AGAM</name>
<dbReference type="Gene3D" id="3.30.710.10">
    <property type="entry name" value="Potassium Channel Kv1.1, Chain A"/>
    <property type="match status" value="1"/>
</dbReference>
<accession>A0A5N5Q9U9</accession>
<gene>
    <name evidence="1" type="ORF">CTheo_8358</name>
</gene>
<protein>
    <submittedName>
        <fullName evidence="1">BTB domain containing protein</fullName>
    </submittedName>
</protein>
<sequence length="230" mass="26287">MEHDPRYTLVIGGSTFILSRSQIEIDSPNYFTSCFLSNTYQATARRLELSRDPNLFRIIARHLCGYSVLPLAENEIPLGMTPASALANLRADAVFYNLRRLQHACDDQAPDQRTMMEERYMALLNTVVNPSKNLNEDPMVFFNSKQTFLYIGVTPAQISRPLFTNLTRPDSPNYFNDFRTLAALQEVLKLELGVGYRRDWRLVGYSIDSTPVSYNYSLTILLEKILPTSQ</sequence>
<dbReference type="EMBL" id="SSOP01000529">
    <property type="protein sequence ID" value="KAB5588201.1"/>
    <property type="molecule type" value="Genomic_DNA"/>
</dbReference>
<reference evidence="1 2" key="1">
    <citation type="journal article" date="2019" name="Fungal Biol. Biotechnol.">
        <title>Draft genome sequence of fastidious pathogen Ceratobasidium theobromae, which causes vascular-streak dieback in Theobroma cacao.</title>
        <authorList>
            <person name="Ali S.S."/>
            <person name="Asman A."/>
            <person name="Shao J."/>
            <person name="Firmansyah A.P."/>
            <person name="Susilo A.W."/>
            <person name="Rosmana A."/>
            <person name="McMahon P."/>
            <person name="Junaid M."/>
            <person name="Guest D."/>
            <person name="Kheng T.Y."/>
            <person name="Meinhardt L.W."/>
            <person name="Bailey B.A."/>
        </authorList>
    </citation>
    <scope>NUCLEOTIDE SEQUENCE [LARGE SCALE GENOMIC DNA]</scope>
    <source>
        <strain evidence="1 2">CT2</strain>
    </source>
</reference>
<dbReference type="PANTHER" id="PTHR31758">
    <property type="entry name" value="BTB/POZ DOMAIN-CONTAINING PROTEIN YLR108C"/>
    <property type="match status" value="1"/>
</dbReference>
<keyword evidence="2" id="KW-1185">Reference proteome</keyword>
<organism evidence="1 2">
    <name type="scientific">Ceratobasidium theobromae</name>
    <dbReference type="NCBI Taxonomy" id="1582974"/>
    <lineage>
        <taxon>Eukaryota</taxon>
        <taxon>Fungi</taxon>
        <taxon>Dikarya</taxon>
        <taxon>Basidiomycota</taxon>
        <taxon>Agaricomycotina</taxon>
        <taxon>Agaricomycetes</taxon>
        <taxon>Cantharellales</taxon>
        <taxon>Ceratobasidiaceae</taxon>
        <taxon>Ceratobasidium</taxon>
    </lineage>
</organism>
<comment type="caution">
    <text evidence="1">The sequence shown here is derived from an EMBL/GenBank/DDBJ whole genome shotgun (WGS) entry which is preliminary data.</text>
</comment>
<evidence type="ECO:0000313" key="2">
    <source>
        <dbReference type="Proteomes" id="UP000383932"/>
    </source>
</evidence>
<dbReference type="InterPro" id="IPR011333">
    <property type="entry name" value="SKP1/BTB/POZ_sf"/>
</dbReference>